<proteinExistence type="predicted"/>
<evidence type="ECO:0000313" key="3">
    <source>
        <dbReference type="Proteomes" id="UP001305779"/>
    </source>
</evidence>
<evidence type="ECO:0000313" key="2">
    <source>
        <dbReference type="EMBL" id="KAK4500680.1"/>
    </source>
</evidence>
<gene>
    <name evidence="2" type="ORF">PRZ48_008869</name>
</gene>
<name>A0ABR0EHD1_ZASCE</name>
<organism evidence="2 3">
    <name type="scientific">Zasmidium cellare</name>
    <name type="common">Wine cellar mold</name>
    <name type="synonym">Racodium cellare</name>
    <dbReference type="NCBI Taxonomy" id="395010"/>
    <lineage>
        <taxon>Eukaryota</taxon>
        <taxon>Fungi</taxon>
        <taxon>Dikarya</taxon>
        <taxon>Ascomycota</taxon>
        <taxon>Pezizomycotina</taxon>
        <taxon>Dothideomycetes</taxon>
        <taxon>Dothideomycetidae</taxon>
        <taxon>Mycosphaerellales</taxon>
        <taxon>Mycosphaerellaceae</taxon>
        <taxon>Zasmidium</taxon>
    </lineage>
</organism>
<evidence type="ECO:0000256" key="1">
    <source>
        <dbReference type="SAM" id="Coils"/>
    </source>
</evidence>
<comment type="caution">
    <text evidence="2">The sequence shown here is derived from an EMBL/GenBank/DDBJ whole genome shotgun (WGS) entry which is preliminary data.</text>
</comment>
<dbReference type="EMBL" id="JAXOVC010000006">
    <property type="protein sequence ID" value="KAK4500680.1"/>
    <property type="molecule type" value="Genomic_DNA"/>
</dbReference>
<sequence length="122" mass="14241">MSNPTNKHTNNDAANEEIAALKAKIAELEETIERNEQQSKLKLAQQKLTYETQLDNAKDEITVQEVEIAFAQEASDHARRAFVELQYKVDLEKMPLYAERMEEDEIDEMIERQLRESDEEQN</sequence>
<reference evidence="2 3" key="1">
    <citation type="journal article" date="2023" name="G3 (Bethesda)">
        <title>A chromosome-level genome assembly of Zasmidium syzygii isolated from banana leaves.</title>
        <authorList>
            <person name="van Westerhoven A.C."/>
            <person name="Mehrabi R."/>
            <person name="Talebi R."/>
            <person name="Steentjes M.B.F."/>
            <person name="Corcolon B."/>
            <person name="Chong P.A."/>
            <person name="Kema G.H.J."/>
            <person name="Seidl M.F."/>
        </authorList>
    </citation>
    <scope>NUCLEOTIDE SEQUENCE [LARGE SCALE GENOMIC DNA]</scope>
    <source>
        <strain evidence="2 3">P124</strain>
    </source>
</reference>
<dbReference type="Proteomes" id="UP001305779">
    <property type="component" value="Unassembled WGS sequence"/>
</dbReference>
<protein>
    <submittedName>
        <fullName evidence="2">Uncharacterized protein</fullName>
    </submittedName>
</protein>
<keyword evidence="3" id="KW-1185">Reference proteome</keyword>
<keyword evidence="1" id="KW-0175">Coiled coil</keyword>
<accession>A0ABR0EHD1</accession>
<feature type="coiled-coil region" evidence="1">
    <location>
        <begin position="11"/>
        <end position="74"/>
    </location>
</feature>